<proteinExistence type="predicted"/>
<sequence length="226" mass="25450">MRHKYPSKKSNKPLRLLWSLTAKKLAGLALLVSSSMTMLVHPAYAELIIQNNPVNAVNALTPIATINAQAQPTDESLDKLIKVLHIDKMIDEMLAQRQQAANMMKGLPQELPTDENAGIFSRHAQKQLKNIFVKYSTILGQQLDQPISKQQLQQAYQAIAKRTYTQAEVDALNQFYETPMGQRILSKQSQVSSEFVQVMMPTLIGDTSQFEKALPSLQKDIEKIFK</sequence>
<protein>
    <recommendedName>
        <fullName evidence="1">DUF2059 domain-containing protein</fullName>
    </recommendedName>
</protein>
<comment type="caution">
    <text evidence="2">The sequence shown here is derived from an EMBL/GenBank/DDBJ whole genome shotgun (WGS) entry which is preliminary data.</text>
</comment>
<dbReference type="AlphaFoldDB" id="A0AA91J906"/>
<dbReference type="EMBL" id="LZMT01000034">
    <property type="protein sequence ID" value="OBX62103.1"/>
    <property type="molecule type" value="Genomic_DNA"/>
</dbReference>
<organism evidence="2">
    <name type="scientific">Faucicola osloensis</name>
    <name type="common">Moraxella osloensis</name>
    <dbReference type="NCBI Taxonomy" id="34062"/>
    <lineage>
        <taxon>Bacteria</taxon>
        <taxon>Pseudomonadati</taxon>
        <taxon>Pseudomonadota</taxon>
        <taxon>Gammaproteobacteria</taxon>
        <taxon>Moraxellales</taxon>
        <taxon>Moraxellaceae</taxon>
        <taxon>Faucicola</taxon>
    </lineage>
</organism>
<evidence type="ECO:0000259" key="1">
    <source>
        <dbReference type="Pfam" id="PF09832"/>
    </source>
</evidence>
<evidence type="ECO:0000313" key="2">
    <source>
        <dbReference type="EMBL" id="OBX62103.1"/>
    </source>
</evidence>
<gene>
    <name evidence="2" type="ORF">A9299_02430</name>
</gene>
<accession>A0AA91J906</accession>
<dbReference type="InterPro" id="IPR018637">
    <property type="entry name" value="DUF2059"/>
</dbReference>
<reference evidence="2" key="1">
    <citation type="submission" date="2016-06" db="EMBL/GenBank/DDBJ databases">
        <title>Draft genome of Moraxella osloensis CCUG 67237.</title>
        <authorList>
            <person name="Salva-Serra F."/>
            <person name="Engstrom-Jakobsson H."/>
            <person name="Thorell K."/>
            <person name="Gonzales-Siles L."/>
            <person name="Karlsson R."/>
            <person name="Boulund F."/>
            <person name="Engstrand L."/>
            <person name="Kristiansson E."/>
            <person name="Moore E."/>
        </authorList>
    </citation>
    <scope>NUCLEOTIDE SEQUENCE [LARGE SCALE GENOMIC DNA]</scope>
    <source>
        <strain evidence="2">CCUG 67237</strain>
    </source>
</reference>
<feature type="domain" description="DUF2059" evidence="1">
    <location>
        <begin position="150"/>
        <end position="200"/>
    </location>
</feature>
<name>A0AA91J906_FAUOS</name>
<dbReference type="Pfam" id="PF09832">
    <property type="entry name" value="DUF2059"/>
    <property type="match status" value="1"/>
</dbReference>